<proteinExistence type="predicted"/>
<name>A0A165HFJ3_9BACL</name>
<feature type="domain" description="Major facilitator superfamily (MFS) profile" evidence="7">
    <location>
        <begin position="18"/>
        <end position="397"/>
    </location>
</feature>
<evidence type="ECO:0000313" key="9">
    <source>
        <dbReference type="Proteomes" id="UP000076490"/>
    </source>
</evidence>
<evidence type="ECO:0000313" key="8">
    <source>
        <dbReference type="EMBL" id="KZE39769.1"/>
    </source>
</evidence>
<evidence type="ECO:0000259" key="7">
    <source>
        <dbReference type="PROSITE" id="PS50850"/>
    </source>
</evidence>
<feature type="transmembrane region" description="Helical" evidence="6">
    <location>
        <begin position="353"/>
        <end position="369"/>
    </location>
</feature>
<dbReference type="RefSeq" id="WP_063177719.1">
    <property type="nucleotide sequence ID" value="NZ_LQNT01000001.1"/>
</dbReference>
<dbReference type="Gene3D" id="1.20.1250.20">
    <property type="entry name" value="MFS general substrate transporter like domains"/>
    <property type="match status" value="2"/>
</dbReference>
<dbReference type="Proteomes" id="UP000076490">
    <property type="component" value="Unassembled WGS sequence"/>
</dbReference>
<evidence type="ECO:0000256" key="5">
    <source>
        <dbReference type="ARBA" id="ARBA00023136"/>
    </source>
</evidence>
<evidence type="ECO:0000256" key="1">
    <source>
        <dbReference type="ARBA" id="ARBA00004651"/>
    </source>
</evidence>
<dbReference type="CDD" id="cd17339">
    <property type="entry name" value="MFS_NIMT_CynX_like"/>
    <property type="match status" value="1"/>
</dbReference>
<feature type="transmembrane region" description="Helical" evidence="6">
    <location>
        <begin position="53"/>
        <end position="72"/>
    </location>
</feature>
<protein>
    <submittedName>
        <fullName evidence="8">Transporter</fullName>
    </submittedName>
</protein>
<sequence length="410" mass="43357">MDANTPSYRTKKLDLKPATLLLLLGVVFIAFSLRSPLTSVGPVISRIMEDLSISGTVAGFLTTIPLLAFAAVSPLVPKIADRIGMARSLFIALLLLTIGIVIRSSGGTGLLIAGTFLLGVAIAFGNVLLPGFVKMNFPMQVGLMTGLYTVSMNLFAGLAAGVSAPLASATSLGWRLSLGVWAMLAVIAAIVWLPQVVKRPVLDASGPVKGPAPRPLWKSPLAWGVTFFMGLQSVMFFTTAAWVPEVLTDRGMDAERAGWMFSLVQFSQIPFTFMIPIIAGRMKDQRLLVILITVIYLAGYGGLFSGNMSAAPLWMILMGISGGASFGLAMMFFTLRTNTPSEAASLSGMAQSVGYLLAAAGPVLFGAFHDLSGKWTVSLGLFLVTIILLFLAGLKAGKDEKTVPDESDLS</sequence>
<comment type="subcellular location">
    <subcellularLocation>
        <location evidence="1">Cell membrane</location>
        <topology evidence="1">Multi-pass membrane protein</topology>
    </subcellularLocation>
</comment>
<dbReference type="GO" id="GO:0005886">
    <property type="term" value="C:plasma membrane"/>
    <property type="evidence" value="ECO:0007669"/>
    <property type="project" value="UniProtKB-SubCell"/>
</dbReference>
<feature type="transmembrane region" description="Helical" evidence="6">
    <location>
        <begin position="311"/>
        <end position="333"/>
    </location>
</feature>
<dbReference type="OrthoDB" id="9797740at2"/>
<dbReference type="AlphaFoldDB" id="A0A165HFJ3"/>
<dbReference type="InterPro" id="IPR052524">
    <property type="entry name" value="MFS_Cyanate_Porter"/>
</dbReference>
<feature type="transmembrane region" description="Helical" evidence="6">
    <location>
        <begin position="108"/>
        <end position="129"/>
    </location>
</feature>
<organism evidence="8 9">
    <name type="scientific">Bhargavaea cecembensis</name>
    <dbReference type="NCBI Taxonomy" id="394098"/>
    <lineage>
        <taxon>Bacteria</taxon>
        <taxon>Bacillati</taxon>
        <taxon>Bacillota</taxon>
        <taxon>Bacilli</taxon>
        <taxon>Bacillales</taxon>
        <taxon>Caryophanaceae</taxon>
        <taxon>Bhargavaea</taxon>
    </lineage>
</organism>
<reference evidence="8 9" key="1">
    <citation type="submission" date="2016-01" db="EMBL/GenBank/DDBJ databases">
        <title>Whole genome sequencing of Bhargavaea cecembensis T14.</title>
        <authorList>
            <person name="Hong K.W."/>
        </authorList>
    </citation>
    <scope>NUCLEOTIDE SEQUENCE [LARGE SCALE GENOMIC DNA]</scope>
    <source>
        <strain evidence="8 9">T14</strain>
    </source>
</reference>
<keyword evidence="3 6" id="KW-0812">Transmembrane</keyword>
<dbReference type="PROSITE" id="PS50850">
    <property type="entry name" value="MFS"/>
    <property type="match status" value="1"/>
</dbReference>
<feature type="transmembrane region" description="Helical" evidence="6">
    <location>
        <begin position="258"/>
        <end position="280"/>
    </location>
</feature>
<keyword evidence="4 6" id="KW-1133">Transmembrane helix</keyword>
<feature type="transmembrane region" description="Helical" evidence="6">
    <location>
        <begin position="141"/>
        <end position="166"/>
    </location>
</feature>
<dbReference type="PANTHER" id="PTHR23523">
    <property type="match status" value="1"/>
</dbReference>
<dbReference type="SUPFAM" id="SSF103473">
    <property type="entry name" value="MFS general substrate transporter"/>
    <property type="match status" value="1"/>
</dbReference>
<evidence type="ECO:0000256" key="4">
    <source>
        <dbReference type="ARBA" id="ARBA00022989"/>
    </source>
</evidence>
<keyword evidence="2" id="KW-0813">Transport</keyword>
<dbReference type="Pfam" id="PF07690">
    <property type="entry name" value="MFS_1"/>
    <property type="match status" value="1"/>
</dbReference>
<evidence type="ECO:0000256" key="6">
    <source>
        <dbReference type="SAM" id="Phobius"/>
    </source>
</evidence>
<dbReference type="InterPro" id="IPR020846">
    <property type="entry name" value="MFS_dom"/>
</dbReference>
<evidence type="ECO:0000256" key="3">
    <source>
        <dbReference type="ARBA" id="ARBA00022692"/>
    </source>
</evidence>
<keyword evidence="5 6" id="KW-0472">Membrane</keyword>
<feature type="transmembrane region" description="Helical" evidence="6">
    <location>
        <begin position="15"/>
        <end position="33"/>
    </location>
</feature>
<dbReference type="PANTHER" id="PTHR23523:SF2">
    <property type="entry name" value="2-NITROIMIDAZOLE TRANSPORTER"/>
    <property type="match status" value="1"/>
</dbReference>
<feature type="transmembrane region" description="Helical" evidence="6">
    <location>
        <begin position="84"/>
        <end position="102"/>
    </location>
</feature>
<feature type="transmembrane region" description="Helical" evidence="6">
    <location>
        <begin position="221"/>
        <end position="243"/>
    </location>
</feature>
<comment type="caution">
    <text evidence="8">The sequence shown here is derived from an EMBL/GenBank/DDBJ whole genome shotgun (WGS) entry which is preliminary data.</text>
</comment>
<dbReference type="GO" id="GO:0022857">
    <property type="term" value="F:transmembrane transporter activity"/>
    <property type="evidence" value="ECO:0007669"/>
    <property type="project" value="InterPro"/>
</dbReference>
<evidence type="ECO:0000256" key="2">
    <source>
        <dbReference type="ARBA" id="ARBA00022448"/>
    </source>
</evidence>
<dbReference type="EMBL" id="LQNT01000001">
    <property type="protein sequence ID" value="KZE39769.1"/>
    <property type="molecule type" value="Genomic_DNA"/>
</dbReference>
<dbReference type="InterPro" id="IPR011701">
    <property type="entry name" value="MFS"/>
</dbReference>
<feature type="transmembrane region" description="Helical" evidence="6">
    <location>
        <begin position="375"/>
        <end position="394"/>
    </location>
</feature>
<accession>A0A165HFJ3</accession>
<feature type="transmembrane region" description="Helical" evidence="6">
    <location>
        <begin position="287"/>
        <end position="305"/>
    </location>
</feature>
<gene>
    <name evidence="8" type="ORF">AV656_00280</name>
</gene>
<dbReference type="InterPro" id="IPR036259">
    <property type="entry name" value="MFS_trans_sf"/>
</dbReference>
<feature type="transmembrane region" description="Helical" evidence="6">
    <location>
        <begin position="172"/>
        <end position="193"/>
    </location>
</feature>